<dbReference type="Gene3D" id="1.10.10.60">
    <property type="entry name" value="Homeodomain-like"/>
    <property type="match status" value="1"/>
</dbReference>
<protein>
    <submittedName>
        <fullName evidence="5">AraC family transcriptional regulator</fullName>
    </submittedName>
</protein>
<dbReference type="AlphaFoldDB" id="A0A1Y1SG02"/>
<dbReference type="InterPro" id="IPR032687">
    <property type="entry name" value="AraC-type_N"/>
</dbReference>
<evidence type="ECO:0000256" key="1">
    <source>
        <dbReference type="ARBA" id="ARBA00023015"/>
    </source>
</evidence>
<comment type="caution">
    <text evidence="5">The sequence shown here is derived from an EMBL/GenBank/DDBJ whole genome shotgun (WGS) entry which is preliminary data.</text>
</comment>
<accession>A0A1Y1SG02</accession>
<gene>
    <name evidence="5" type="ORF">ATO7_01880</name>
</gene>
<sequence length="335" mass="37030">MTSHATSLSSWSAAIKACLDERGLDSTALFAQAGLDMALLADPKARYPLDATTRLWALAIEATGDEALGLSVARHVRQTTFHALGYAVMASATLAGAFERMVRYFRVVTDAGELSCGPCEQGYCYRISPLPGSQQPADASLDAFMAVIMRTCRALAGRDVVPKAVHFRRPLPADPGPYERLFRGPVAFAQAQTEIVFDHAVVLAPLPYGNDELARHNDEILTRLLAQQQRESVPARVQGLIAQRLKDGEPSPEAIAGELHLSLRQLQRKLKEEGTSFRDILDATRHELACRYLADEHYSLSEITWLLGFGETSSFTRAFKRWEGMTPGVWRRRDC</sequence>
<dbReference type="SUPFAM" id="SSF46689">
    <property type="entry name" value="Homeodomain-like"/>
    <property type="match status" value="1"/>
</dbReference>
<reference evidence="5 6" key="1">
    <citation type="submission" date="2013-04" db="EMBL/GenBank/DDBJ databases">
        <title>Oceanococcus atlanticus 22II-S10r2 Genome Sequencing.</title>
        <authorList>
            <person name="Lai Q."/>
            <person name="Li G."/>
            <person name="Shao Z."/>
        </authorList>
    </citation>
    <scope>NUCLEOTIDE SEQUENCE [LARGE SCALE GENOMIC DNA]</scope>
    <source>
        <strain evidence="5 6">22II-S10r2</strain>
    </source>
</reference>
<dbReference type="InterPro" id="IPR018060">
    <property type="entry name" value="HTH_AraC"/>
</dbReference>
<dbReference type="GO" id="GO:0005829">
    <property type="term" value="C:cytosol"/>
    <property type="evidence" value="ECO:0007669"/>
    <property type="project" value="TreeGrafter"/>
</dbReference>
<dbReference type="PROSITE" id="PS01124">
    <property type="entry name" value="HTH_ARAC_FAMILY_2"/>
    <property type="match status" value="1"/>
</dbReference>
<proteinExistence type="predicted"/>
<dbReference type="Pfam" id="PF12625">
    <property type="entry name" value="Arabinose_bd"/>
    <property type="match status" value="1"/>
</dbReference>
<dbReference type="Pfam" id="PF12833">
    <property type="entry name" value="HTH_18"/>
    <property type="match status" value="1"/>
</dbReference>
<dbReference type="PANTHER" id="PTHR47894">
    <property type="entry name" value="HTH-TYPE TRANSCRIPTIONAL REGULATOR GADX"/>
    <property type="match status" value="1"/>
</dbReference>
<evidence type="ECO:0000259" key="4">
    <source>
        <dbReference type="PROSITE" id="PS01124"/>
    </source>
</evidence>
<dbReference type="GO" id="GO:0000976">
    <property type="term" value="F:transcription cis-regulatory region binding"/>
    <property type="evidence" value="ECO:0007669"/>
    <property type="project" value="TreeGrafter"/>
</dbReference>
<evidence type="ECO:0000313" key="5">
    <source>
        <dbReference type="EMBL" id="ORE88585.1"/>
    </source>
</evidence>
<name>A0A1Y1SG02_9GAMM</name>
<keyword evidence="6" id="KW-1185">Reference proteome</keyword>
<dbReference type="GO" id="GO:0003700">
    <property type="term" value="F:DNA-binding transcription factor activity"/>
    <property type="evidence" value="ECO:0007669"/>
    <property type="project" value="InterPro"/>
</dbReference>
<dbReference type="Proteomes" id="UP000192342">
    <property type="component" value="Unassembled WGS sequence"/>
</dbReference>
<evidence type="ECO:0000256" key="2">
    <source>
        <dbReference type="ARBA" id="ARBA00023125"/>
    </source>
</evidence>
<evidence type="ECO:0000256" key="3">
    <source>
        <dbReference type="ARBA" id="ARBA00023163"/>
    </source>
</evidence>
<feature type="domain" description="HTH araC/xylS-type" evidence="4">
    <location>
        <begin position="235"/>
        <end position="333"/>
    </location>
</feature>
<keyword evidence="1" id="KW-0805">Transcription regulation</keyword>
<dbReference type="InterPro" id="IPR009057">
    <property type="entry name" value="Homeodomain-like_sf"/>
</dbReference>
<keyword evidence="3" id="KW-0804">Transcription</keyword>
<keyword evidence="2" id="KW-0238">DNA-binding</keyword>
<evidence type="ECO:0000313" key="6">
    <source>
        <dbReference type="Proteomes" id="UP000192342"/>
    </source>
</evidence>
<dbReference type="OrthoDB" id="5582699at2"/>
<organism evidence="5 6">
    <name type="scientific">Oceanococcus atlanticus</name>
    <dbReference type="NCBI Taxonomy" id="1317117"/>
    <lineage>
        <taxon>Bacteria</taxon>
        <taxon>Pseudomonadati</taxon>
        <taxon>Pseudomonadota</taxon>
        <taxon>Gammaproteobacteria</taxon>
        <taxon>Chromatiales</taxon>
        <taxon>Oceanococcaceae</taxon>
        <taxon>Oceanococcus</taxon>
    </lineage>
</organism>
<dbReference type="SMART" id="SM00342">
    <property type="entry name" value="HTH_ARAC"/>
    <property type="match status" value="1"/>
</dbReference>
<dbReference type="PANTHER" id="PTHR47894:SF1">
    <property type="entry name" value="HTH-TYPE TRANSCRIPTIONAL REGULATOR VQSM"/>
    <property type="match status" value="1"/>
</dbReference>
<dbReference type="RefSeq" id="WP_083559212.1">
    <property type="nucleotide sequence ID" value="NZ_AQQV01000001.1"/>
</dbReference>
<dbReference type="STRING" id="1317117.ATO7_01880"/>
<dbReference type="EMBL" id="AQQV01000001">
    <property type="protein sequence ID" value="ORE88585.1"/>
    <property type="molecule type" value="Genomic_DNA"/>
</dbReference>